<accession>A0A329MG76</accession>
<evidence type="ECO:0000313" key="2">
    <source>
        <dbReference type="EMBL" id="RAV18909.1"/>
    </source>
</evidence>
<dbReference type="RefSeq" id="WP_113033116.1">
    <property type="nucleotide sequence ID" value="NZ_QMFB01000014.1"/>
</dbReference>
<dbReference type="Pfam" id="PF13472">
    <property type="entry name" value="Lipase_GDSL_2"/>
    <property type="match status" value="1"/>
</dbReference>
<dbReference type="Gene3D" id="2.60.120.260">
    <property type="entry name" value="Galactose-binding domain-like"/>
    <property type="match status" value="1"/>
</dbReference>
<gene>
    <name evidence="2" type="ORF">DQG23_22395</name>
</gene>
<feature type="domain" description="SGNH hydrolase-type esterase" evidence="1">
    <location>
        <begin position="169"/>
        <end position="327"/>
    </location>
</feature>
<dbReference type="OrthoDB" id="5624617at2"/>
<dbReference type="SUPFAM" id="SSF52266">
    <property type="entry name" value="SGNH hydrolase"/>
    <property type="match status" value="1"/>
</dbReference>
<organism evidence="2 3">
    <name type="scientific">Paenibacillus contaminans</name>
    <dbReference type="NCBI Taxonomy" id="450362"/>
    <lineage>
        <taxon>Bacteria</taxon>
        <taxon>Bacillati</taxon>
        <taxon>Bacillota</taxon>
        <taxon>Bacilli</taxon>
        <taxon>Bacillales</taxon>
        <taxon>Paenibacillaceae</taxon>
        <taxon>Paenibacillus</taxon>
    </lineage>
</organism>
<dbReference type="PANTHER" id="PTHR30383">
    <property type="entry name" value="THIOESTERASE 1/PROTEASE 1/LYSOPHOSPHOLIPASE L1"/>
    <property type="match status" value="1"/>
</dbReference>
<dbReference type="InterPro" id="IPR013830">
    <property type="entry name" value="SGNH_hydro"/>
</dbReference>
<dbReference type="EMBL" id="QMFB01000014">
    <property type="protein sequence ID" value="RAV18909.1"/>
    <property type="molecule type" value="Genomic_DNA"/>
</dbReference>
<comment type="caution">
    <text evidence="2">The sequence shown here is derived from an EMBL/GenBank/DDBJ whole genome shotgun (WGS) entry which is preliminary data.</text>
</comment>
<name>A0A329MG76_9BACL</name>
<sequence length="343" mass="38744">MMHAEWFKNGLDVMSTEHGWMPVRFTDEQLRGYDVHEGIRIRSRCASGVMLDIVTDSDFIEIEYTAGEFARNWLYFDVYIDGIYISSNGQEPIEQKNGLFRCSLKSIPAYENAYRFNASGKIIDGTSSEHKRRVIIYLPHLVVLFIRQIRFSERASVVPAPTATGNLLCLGDSITQGMDARRPSSAYPVQLSRFLGMNLLNHGVGGHIFDASSLDPDLPYKPDLITVAYGTNDWMTHERLSELQQKCDEFLGKLSDMYPASQIVLLSPIWRQDADQAKPMGSFADMTRAIVEVAQGFPRISLIDGMSLVPPQPKFFGDGRIHPNEEGFLFMTQGILKHICSYK</sequence>
<reference evidence="2 3" key="1">
    <citation type="journal article" date="2009" name="Int. J. Syst. Evol. Microbiol.">
        <title>Paenibacillus contaminans sp. nov., isolated from a contaminated laboratory plate.</title>
        <authorList>
            <person name="Chou J.H."/>
            <person name="Lee J.H."/>
            <person name="Lin M.C."/>
            <person name="Chang P.S."/>
            <person name="Arun A.B."/>
            <person name="Young C.C."/>
            <person name="Chen W.M."/>
        </authorList>
    </citation>
    <scope>NUCLEOTIDE SEQUENCE [LARGE SCALE GENOMIC DNA]</scope>
    <source>
        <strain evidence="2 3">CKOBP-6</strain>
    </source>
</reference>
<dbReference type="AlphaFoldDB" id="A0A329MG76"/>
<protein>
    <recommendedName>
        <fullName evidence="1">SGNH hydrolase-type esterase domain-containing protein</fullName>
    </recommendedName>
</protein>
<dbReference type="InterPro" id="IPR036514">
    <property type="entry name" value="SGNH_hydro_sf"/>
</dbReference>
<dbReference type="InterPro" id="IPR051532">
    <property type="entry name" value="Ester_Hydrolysis_Enzymes"/>
</dbReference>
<evidence type="ECO:0000313" key="3">
    <source>
        <dbReference type="Proteomes" id="UP000250369"/>
    </source>
</evidence>
<dbReference type="GO" id="GO:0004622">
    <property type="term" value="F:phosphatidylcholine lysophospholipase activity"/>
    <property type="evidence" value="ECO:0007669"/>
    <property type="project" value="TreeGrafter"/>
</dbReference>
<evidence type="ECO:0000259" key="1">
    <source>
        <dbReference type="Pfam" id="PF13472"/>
    </source>
</evidence>
<dbReference type="Gene3D" id="3.40.50.1110">
    <property type="entry name" value="SGNH hydrolase"/>
    <property type="match status" value="1"/>
</dbReference>
<dbReference type="PANTHER" id="PTHR30383:SF5">
    <property type="entry name" value="SGNH HYDROLASE-TYPE ESTERASE DOMAIN-CONTAINING PROTEIN"/>
    <property type="match status" value="1"/>
</dbReference>
<dbReference type="Proteomes" id="UP000250369">
    <property type="component" value="Unassembled WGS sequence"/>
</dbReference>
<keyword evidence="3" id="KW-1185">Reference proteome</keyword>
<proteinExistence type="predicted"/>